<dbReference type="Proteomes" id="UP001431313">
    <property type="component" value="Unassembled WGS sequence"/>
</dbReference>
<comment type="caution">
    <text evidence="4">The sequence shown here is derived from an EMBL/GenBank/DDBJ whole genome shotgun (WGS) entry which is preliminary data.</text>
</comment>
<dbReference type="SUPFAM" id="SSF52402">
    <property type="entry name" value="Adenine nucleotide alpha hydrolases-like"/>
    <property type="match status" value="2"/>
</dbReference>
<dbReference type="InterPro" id="IPR006015">
    <property type="entry name" value="Universal_stress_UspA"/>
</dbReference>
<feature type="domain" description="UspA" evidence="3">
    <location>
        <begin position="187"/>
        <end position="323"/>
    </location>
</feature>
<dbReference type="RefSeq" id="WP_258788160.1">
    <property type="nucleotide sequence ID" value="NZ_JANUGQ010000011.1"/>
</dbReference>
<dbReference type="PRINTS" id="PR01438">
    <property type="entry name" value="UNVRSLSTRESS"/>
</dbReference>
<dbReference type="Gene3D" id="3.40.50.620">
    <property type="entry name" value="HUPs"/>
    <property type="match status" value="2"/>
</dbReference>
<keyword evidence="5" id="KW-1185">Reference proteome</keyword>
<feature type="domain" description="UspA" evidence="3">
    <location>
        <begin position="1"/>
        <end position="138"/>
    </location>
</feature>
<feature type="region of interest" description="Disordered" evidence="2">
    <location>
        <begin position="163"/>
        <end position="182"/>
    </location>
</feature>
<sequence>MSRTVVVGLDGSAASLAAVEWAAREAEARDLPLRLVHATEDWAAPYGQTSLERTYDPTHWAERITREAAEGVSERHPGVKVEVERVAGRAFGVLMDEAKDAALLVLGSRRLTAFTGFLTGSVSMSVLAHAVCPVVLVRAAAPVPVPAAAPAARAAALTAADGTAADRSGAPATRSGAAGEAGPEGEVVLGVDLSKPCDDVIAYAFGAAALRGAALRVVYGWSMPPVFGYDPAALDPAHAGDLAARHAVQLRRVLGPWRRAHPEVTVIEQCVVGAPAEHLAEAAVGASLVVLGRRIRRSAFGLRIGPVTHAVLHHAAPPVVVVPHD</sequence>
<dbReference type="PANTHER" id="PTHR46268">
    <property type="entry name" value="STRESS RESPONSE PROTEIN NHAX"/>
    <property type="match status" value="1"/>
</dbReference>
<accession>A0ABT2CHL8</accession>
<reference evidence="4" key="1">
    <citation type="submission" date="2022-08" db="EMBL/GenBank/DDBJ databases">
        <authorList>
            <person name="Somphong A."/>
            <person name="Phongsopitanun W."/>
        </authorList>
    </citation>
    <scope>NUCLEOTIDE SEQUENCE</scope>
    <source>
        <strain evidence="4">LP05-1</strain>
    </source>
</reference>
<dbReference type="EMBL" id="JANUGQ010000011">
    <property type="protein sequence ID" value="MCS0636898.1"/>
    <property type="molecule type" value="Genomic_DNA"/>
</dbReference>
<dbReference type="PANTHER" id="PTHR46268:SF6">
    <property type="entry name" value="UNIVERSAL STRESS PROTEIN UP12"/>
    <property type="match status" value="1"/>
</dbReference>
<evidence type="ECO:0000313" key="5">
    <source>
        <dbReference type="Proteomes" id="UP001431313"/>
    </source>
</evidence>
<organism evidence="4 5">
    <name type="scientific">Streptomyces pyxinae</name>
    <dbReference type="NCBI Taxonomy" id="2970734"/>
    <lineage>
        <taxon>Bacteria</taxon>
        <taxon>Bacillati</taxon>
        <taxon>Actinomycetota</taxon>
        <taxon>Actinomycetes</taxon>
        <taxon>Kitasatosporales</taxon>
        <taxon>Streptomycetaceae</taxon>
        <taxon>Streptomyces</taxon>
    </lineage>
</organism>
<evidence type="ECO:0000313" key="4">
    <source>
        <dbReference type="EMBL" id="MCS0636898.1"/>
    </source>
</evidence>
<proteinExistence type="inferred from homology"/>
<evidence type="ECO:0000256" key="1">
    <source>
        <dbReference type="ARBA" id="ARBA00008791"/>
    </source>
</evidence>
<evidence type="ECO:0000259" key="3">
    <source>
        <dbReference type="Pfam" id="PF00582"/>
    </source>
</evidence>
<dbReference type="InterPro" id="IPR006016">
    <property type="entry name" value="UspA"/>
</dbReference>
<protein>
    <submittedName>
        <fullName evidence="4">Universal stress protein</fullName>
    </submittedName>
</protein>
<dbReference type="InterPro" id="IPR014729">
    <property type="entry name" value="Rossmann-like_a/b/a_fold"/>
</dbReference>
<comment type="similarity">
    <text evidence="1">Belongs to the universal stress protein A family.</text>
</comment>
<evidence type="ECO:0000256" key="2">
    <source>
        <dbReference type="SAM" id="MobiDB-lite"/>
    </source>
</evidence>
<gene>
    <name evidence="4" type="ORF">NX801_14765</name>
</gene>
<name>A0ABT2CHL8_9ACTN</name>
<dbReference type="Pfam" id="PF00582">
    <property type="entry name" value="Usp"/>
    <property type="match status" value="2"/>
</dbReference>